<dbReference type="SMART" id="SM00490">
    <property type="entry name" value="HELICc"/>
    <property type="match status" value="1"/>
</dbReference>
<dbReference type="SUPFAM" id="SSF52540">
    <property type="entry name" value="P-loop containing nucleoside triphosphate hydrolases"/>
    <property type="match status" value="2"/>
</dbReference>
<feature type="compositionally biased region" description="Polar residues" evidence="15">
    <location>
        <begin position="194"/>
        <end position="216"/>
    </location>
</feature>
<dbReference type="InterPro" id="IPR019787">
    <property type="entry name" value="Znf_PHD-finger"/>
</dbReference>
<dbReference type="Gene3D" id="3.40.50.300">
    <property type="entry name" value="P-loop containing nucleotide triphosphate hydrolases"/>
    <property type="match status" value="2"/>
</dbReference>
<feature type="compositionally biased region" description="Basic residues" evidence="15">
    <location>
        <begin position="861"/>
        <end position="872"/>
    </location>
</feature>
<evidence type="ECO:0000256" key="2">
    <source>
        <dbReference type="ARBA" id="ARBA00004229"/>
    </source>
</evidence>
<comment type="subcellular location">
    <subcellularLocation>
        <location evidence="1">Nucleus</location>
    </subcellularLocation>
    <subcellularLocation>
        <location evidence="2">Plastid</location>
        <location evidence="2">Chloroplast</location>
    </subcellularLocation>
</comment>
<dbReference type="SMART" id="SM00249">
    <property type="entry name" value="PHD"/>
    <property type="match status" value="1"/>
</dbReference>
<evidence type="ECO:0000256" key="10">
    <source>
        <dbReference type="ARBA" id="ARBA00022840"/>
    </source>
</evidence>
<dbReference type="PaxDb" id="55529-EKX50636"/>
<evidence type="ECO:0000313" key="20">
    <source>
        <dbReference type="EnsemblProtists" id="EKX50636"/>
    </source>
</evidence>
<feature type="region of interest" description="Disordered" evidence="15">
    <location>
        <begin position="185"/>
        <end position="295"/>
    </location>
</feature>
<feature type="domain" description="Helicase ATP-binding" evidence="17">
    <location>
        <begin position="516"/>
        <end position="706"/>
    </location>
</feature>
<keyword evidence="10" id="KW-0067">ATP-binding</keyword>
<dbReference type="GO" id="GO:0009507">
    <property type="term" value="C:chloroplast"/>
    <property type="evidence" value="ECO:0007669"/>
    <property type="project" value="UniProtKB-SubCell"/>
</dbReference>
<reference evidence="19 21" key="1">
    <citation type="journal article" date="2012" name="Nature">
        <title>Algal genomes reveal evolutionary mosaicism and the fate of nucleomorphs.</title>
        <authorList>
            <consortium name="DOE Joint Genome Institute"/>
            <person name="Curtis B.A."/>
            <person name="Tanifuji G."/>
            <person name="Burki F."/>
            <person name="Gruber A."/>
            <person name="Irimia M."/>
            <person name="Maruyama S."/>
            <person name="Arias M.C."/>
            <person name="Ball S.G."/>
            <person name="Gile G.H."/>
            <person name="Hirakawa Y."/>
            <person name="Hopkins J.F."/>
            <person name="Kuo A."/>
            <person name="Rensing S.A."/>
            <person name="Schmutz J."/>
            <person name="Symeonidi A."/>
            <person name="Elias M."/>
            <person name="Eveleigh R.J."/>
            <person name="Herman E.K."/>
            <person name="Klute M.J."/>
            <person name="Nakayama T."/>
            <person name="Obornik M."/>
            <person name="Reyes-Prieto A."/>
            <person name="Armbrust E.V."/>
            <person name="Aves S.J."/>
            <person name="Beiko R.G."/>
            <person name="Coutinho P."/>
            <person name="Dacks J.B."/>
            <person name="Durnford D.G."/>
            <person name="Fast N.M."/>
            <person name="Green B.R."/>
            <person name="Grisdale C.J."/>
            <person name="Hempel F."/>
            <person name="Henrissat B."/>
            <person name="Hoppner M.P."/>
            <person name="Ishida K."/>
            <person name="Kim E."/>
            <person name="Koreny L."/>
            <person name="Kroth P.G."/>
            <person name="Liu Y."/>
            <person name="Malik S.B."/>
            <person name="Maier U.G."/>
            <person name="McRose D."/>
            <person name="Mock T."/>
            <person name="Neilson J.A."/>
            <person name="Onodera N.T."/>
            <person name="Poole A.M."/>
            <person name="Pritham E.J."/>
            <person name="Richards T.A."/>
            <person name="Rocap G."/>
            <person name="Roy S.W."/>
            <person name="Sarai C."/>
            <person name="Schaack S."/>
            <person name="Shirato S."/>
            <person name="Slamovits C.H."/>
            <person name="Spencer D.F."/>
            <person name="Suzuki S."/>
            <person name="Worden A.Z."/>
            <person name="Zauner S."/>
            <person name="Barry K."/>
            <person name="Bell C."/>
            <person name="Bharti A.K."/>
            <person name="Crow J.A."/>
            <person name="Grimwood J."/>
            <person name="Kramer R."/>
            <person name="Lindquist E."/>
            <person name="Lucas S."/>
            <person name="Salamov A."/>
            <person name="McFadden G.I."/>
            <person name="Lane C.E."/>
            <person name="Keeling P.J."/>
            <person name="Gray M.W."/>
            <person name="Grigoriev I.V."/>
            <person name="Archibald J.M."/>
        </authorList>
    </citation>
    <scope>NUCLEOTIDE SEQUENCE</scope>
    <source>
        <strain evidence="19 21">CCMP2712</strain>
    </source>
</reference>
<dbReference type="GO" id="GO:0008270">
    <property type="term" value="F:zinc ion binding"/>
    <property type="evidence" value="ECO:0007669"/>
    <property type="project" value="UniProtKB-KW"/>
</dbReference>
<dbReference type="SMART" id="SM00487">
    <property type="entry name" value="DEXDc"/>
    <property type="match status" value="1"/>
</dbReference>
<keyword evidence="8" id="KW-0347">Helicase</keyword>
<feature type="domain" description="Helicase C-terminal" evidence="18">
    <location>
        <begin position="920"/>
        <end position="1096"/>
    </location>
</feature>
<evidence type="ECO:0000256" key="5">
    <source>
        <dbReference type="ARBA" id="ARBA00022741"/>
    </source>
</evidence>
<dbReference type="EMBL" id="JH992978">
    <property type="protein sequence ID" value="EKX50636.1"/>
    <property type="molecule type" value="Genomic_DNA"/>
</dbReference>
<feature type="compositionally biased region" description="Low complexity" evidence="15">
    <location>
        <begin position="228"/>
        <end position="241"/>
    </location>
</feature>
<protein>
    <recommendedName>
        <fullName evidence="22">Transcriptional regulator ATRX</fullName>
    </recommendedName>
</protein>
<feature type="domain" description="PHD-type" evidence="16">
    <location>
        <begin position="295"/>
        <end position="344"/>
    </location>
</feature>
<evidence type="ECO:0000256" key="6">
    <source>
        <dbReference type="ARBA" id="ARBA00022771"/>
    </source>
</evidence>
<dbReference type="PANTHER" id="PTHR45797:SF1">
    <property type="entry name" value="HELICASE ARIP4"/>
    <property type="match status" value="1"/>
</dbReference>
<dbReference type="InterPro" id="IPR027417">
    <property type="entry name" value="P-loop_NTPase"/>
</dbReference>
<dbReference type="OMA" id="VEGENRM"/>
<dbReference type="InterPro" id="IPR011011">
    <property type="entry name" value="Znf_FYVE_PHD"/>
</dbReference>
<dbReference type="PROSITE" id="PS50016">
    <property type="entry name" value="ZF_PHD_2"/>
    <property type="match status" value="1"/>
</dbReference>
<dbReference type="CDD" id="cd19757">
    <property type="entry name" value="Bbox1"/>
    <property type="match status" value="1"/>
</dbReference>
<feature type="compositionally biased region" description="Basic and acidic residues" evidence="15">
    <location>
        <begin position="411"/>
        <end position="435"/>
    </location>
</feature>
<dbReference type="InterPro" id="IPR044574">
    <property type="entry name" value="ARIP4-like"/>
</dbReference>
<dbReference type="GO" id="GO:0005524">
    <property type="term" value="F:ATP binding"/>
    <property type="evidence" value="ECO:0007669"/>
    <property type="project" value="UniProtKB-KW"/>
</dbReference>
<evidence type="ECO:0000256" key="14">
    <source>
        <dbReference type="SAM" id="Coils"/>
    </source>
</evidence>
<feature type="compositionally biased region" description="Acidic residues" evidence="15">
    <location>
        <begin position="152"/>
        <end position="163"/>
    </location>
</feature>
<evidence type="ECO:0000256" key="11">
    <source>
        <dbReference type="ARBA" id="ARBA00023125"/>
    </source>
</evidence>
<dbReference type="CDD" id="cd18007">
    <property type="entry name" value="DEXHc_ATRX-like"/>
    <property type="match status" value="1"/>
</dbReference>
<dbReference type="STRING" id="905079.L1JPW7"/>
<dbReference type="PANTHER" id="PTHR45797">
    <property type="entry name" value="RAD54-LIKE"/>
    <property type="match status" value="1"/>
</dbReference>
<name>L1JPW7_GUITC</name>
<feature type="compositionally biased region" description="Polar residues" evidence="15">
    <location>
        <begin position="58"/>
        <end position="69"/>
    </location>
</feature>
<evidence type="ECO:0000259" key="18">
    <source>
        <dbReference type="PROSITE" id="PS51194"/>
    </source>
</evidence>
<keyword evidence="4" id="KW-0479">Metal-binding</keyword>
<dbReference type="InterPro" id="IPR001965">
    <property type="entry name" value="Znf_PHD"/>
</dbReference>
<dbReference type="InterPro" id="IPR038718">
    <property type="entry name" value="SNF2-like_sf"/>
</dbReference>
<dbReference type="CDD" id="cd18793">
    <property type="entry name" value="SF2_C_SNF"/>
    <property type="match status" value="1"/>
</dbReference>
<organism evidence="19">
    <name type="scientific">Guillardia theta (strain CCMP2712)</name>
    <name type="common">Cryptophyte</name>
    <dbReference type="NCBI Taxonomy" id="905079"/>
    <lineage>
        <taxon>Eukaryota</taxon>
        <taxon>Cryptophyceae</taxon>
        <taxon>Pyrenomonadales</taxon>
        <taxon>Geminigeraceae</taxon>
        <taxon>Guillardia</taxon>
    </lineage>
</organism>
<feature type="coiled-coil region" evidence="14">
    <location>
        <begin position="1179"/>
        <end position="1213"/>
    </location>
</feature>
<evidence type="ECO:0000256" key="3">
    <source>
        <dbReference type="ARBA" id="ARBA00007025"/>
    </source>
</evidence>
<dbReference type="eggNOG" id="KOG1015">
    <property type="taxonomic scope" value="Eukaryota"/>
</dbReference>
<dbReference type="Gene3D" id="1.20.120.850">
    <property type="entry name" value="SWI2/SNF2 ATPases, N-terminal domain"/>
    <property type="match status" value="1"/>
</dbReference>
<dbReference type="PROSITE" id="PS51194">
    <property type="entry name" value="HELICASE_CTER"/>
    <property type="match status" value="1"/>
</dbReference>
<feature type="compositionally biased region" description="Gly residues" evidence="15">
    <location>
        <begin position="1108"/>
        <end position="1120"/>
    </location>
</feature>
<evidence type="ECO:0000256" key="13">
    <source>
        <dbReference type="PROSITE-ProRule" id="PRU00146"/>
    </source>
</evidence>
<keyword evidence="14" id="KW-0175">Coiled coil</keyword>
<dbReference type="PROSITE" id="PS01359">
    <property type="entry name" value="ZF_PHD_1"/>
    <property type="match status" value="1"/>
</dbReference>
<evidence type="ECO:0008006" key="22">
    <source>
        <dbReference type="Google" id="ProtNLM"/>
    </source>
</evidence>
<dbReference type="Pfam" id="PF00176">
    <property type="entry name" value="SNF2-rel_dom"/>
    <property type="match status" value="1"/>
</dbReference>
<dbReference type="InterPro" id="IPR001650">
    <property type="entry name" value="Helicase_C-like"/>
</dbReference>
<keyword evidence="9" id="KW-0862">Zinc</keyword>
<keyword evidence="11" id="KW-0238">DNA-binding</keyword>
<dbReference type="Gene3D" id="4.10.830.40">
    <property type="match status" value="1"/>
</dbReference>
<feature type="compositionally biased region" description="Basic residues" evidence="15">
    <location>
        <begin position="262"/>
        <end position="273"/>
    </location>
</feature>
<feature type="region of interest" description="Disordered" evidence="15">
    <location>
        <begin position="139"/>
        <end position="163"/>
    </location>
</feature>
<feature type="region of interest" description="Disordered" evidence="15">
    <location>
        <begin position="1"/>
        <end position="91"/>
    </location>
</feature>
<feature type="region of interest" description="Disordered" evidence="15">
    <location>
        <begin position="848"/>
        <end position="892"/>
    </location>
</feature>
<dbReference type="KEGG" id="gtt:GUITHDRAFT_161847"/>
<dbReference type="Pfam" id="PF00271">
    <property type="entry name" value="Helicase_C"/>
    <property type="match status" value="1"/>
</dbReference>
<dbReference type="GO" id="GO:0004386">
    <property type="term" value="F:helicase activity"/>
    <property type="evidence" value="ECO:0007669"/>
    <property type="project" value="UniProtKB-KW"/>
</dbReference>
<feature type="compositionally biased region" description="Basic and acidic residues" evidence="15">
    <location>
        <begin position="33"/>
        <end position="45"/>
    </location>
</feature>
<keyword evidence="7" id="KW-0378">Hydrolase</keyword>
<evidence type="ECO:0000256" key="12">
    <source>
        <dbReference type="ARBA" id="ARBA00023242"/>
    </source>
</evidence>
<dbReference type="InterPro" id="IPR000330">
    <property type="entry name" value="SNF2_N"/>
</dbReference>
<dbReference type="GO" id="GO:0005634">
    <property type="term" value="C:nucleus"/>
    <property type="evidence" value="ECO:0007669"/>
    <property type="project" value="UniProtKB-SubCell"/>
</dbReference>
<dbReference type="SUPFAM" id="SSF57903">
    <property type="entry name" value="FYVE/PHD zinc finger"/>
    <property type="match status" value="1"/>
</dbReference>
<dbReference type="Gene3D" id="3.30.40.10">
    <property type="entry name" value="Zinc/RING finger domain, C3HC4 (zinc finger)"/>
    <property type="match status" value="1"/>
</dbReference>
<reference evidence="20" key="3">
    <citation type="submission" date="2016-03" db="UniProtKB">
        <authorList>
            <consortium name="EnsemblProtists"/>
        </authorList>
    </citation>
    <scope>IDENTIFICATION</scope>
</reference>
<dbReference type="RefSeq" id="XP_005837616.1">
    <property type="nucleotide sequence ID" value="XM_005837559.1"/>
</dbReference>
<accession>L1JPW7</accession>
<evidence type="ECO:0000259" key="17">
    <source>
        <dbReference type="PROSITE" id="PS51192"/>
    </source>
</evidence>
<dbReference type="HOGENOM" id="CLU_258381_0_0_1"/>
<dbReference type="PROSITE" id="PS51192">
    <property type="entry name" value="HELICASE_ATP_BIND_1"/>
    <property type="match status" value="1"/>
</dbReference>
<dbReference type="GO" id="GO:0016887">
    <property type="term" value="F:ATP hydrolysis activity"/>
    <property type="evidence" value="ECO:0007669"/>
    <property type="project" value="InterPro"/>
</dbReference>
<evidence type="ECO:0000256" key="15">
    <source>
        <dbReference type="SAM" id="MobiDB-lite"/>
    </source>
</evidence>
<dbReference type="InterPro" id="IPR019786">
    <property type="entry name" value="Zinc_finger_PHD-type_CS"/>
</dbReference>
<keyword evidence="12" id="KW-0539">Nucleus</keyword>
<feature type="compositionally biased region" description="Basic residues" evidence="15">
    <location>
        <begin position="436"/>
        <end position="446"/>
    </location>
</feature>
<sequence length="1341" mass="151807">MPIRRSNRNKGDVAHYSDAELDDERQRRRTRRGLNDQAEKDKEQEGSGADAMAVDTGSPDQTASEQLPSRATKVSVKQSKNESAGSMEGQRKCDMCVQQDFAVCRCKICDVFMCDECGKFHSRNKLTYLHPTETMEELKRERARASKGSSENEAEDSEDVVIMDDDSNVLDETCKIDAATSRTAISNKEDGKENQTQPCDVSASGDDQTSKVNPNSAKPADAIDECSSKQQQANAASSSGDDYYHDTEDDDLDLQRNERKSTRGKTLQKKGQKKSMSERNQQNKKKTDSERSNSSKVCFKCKIKNDAELLVCKGCDKVWHRTCAKVEETKTLSDSWRCEKCKPGKNGTNKMRRAVVESESESSANEESIGSSDSWSDAESTMMVAEKELSTTSGRVTRSEARKLGVGANNKAKDQSQGKQEDSSDSKQNKEENSRPIKRRRLRKPHQLSTDMIRAAEEGQKADQMRKEMREESAENVGAPLVLKACREGEEDVALPSCLYEELQAHQRVGVRFMWETTMREGKGCILAHCMGLGKTLQVICVLYAALVSKSEEGKKKTILILTPVNTLRNWEAEFRKWILPSMSLPVRVLMDAGCQNKARLAYIEEWMEEGGVMLIGYEQFRNLALGKNVRGKGSVKLKQRLAECLLKPGPWAVVCDEGHVLRNEDSGLSSTVRDISTLRRIVLTGTPLQNNLREYHCMVDFVRPGLLGESNAFKRDFVNPILHGQCIDAQPDEVKLMKKRSHILHSLLKCCVDRADFKVLAPFLSKKYEFVIAIRLSKLQSDLYQKYLSDVLSMESPETGGLSSKVRLFEAYHSLSKVWTNPKVLEMEKKAEEDDYDSMEDFIVWSDEESSSTESSSGGKPKKRSKSKRSRSSLSDEEQLIPDPVKSSSSKEDRNKLWWDDFRESVEQIEPEATGKFLFLKLLLNETCEMGDKVLVFSQSLGVLDLIEEMLKMAGERGEGLKNSKGVYRPWRKGRDYYRLDGSVGGNKRQSDIENFNATKKARLFLISTRAGSLGINLFSANRIVLMDASWNPSFDTQAIFRSYRLGQEKEVYVYRLLAHGTMEQKIYGRQITKQALASRVVDSEETGRLFTDNELKALLEFKPGSAGQGGQGRQGGRPGVEDLDENSPKQRKKLFDMSSLPPEDVVLARIMTEISPKWMVGYHEADSLVERDTELSKEEIEEAWEEWSNREKRAREEAERIQRANDEAARARRFQFELQRKIAESQRLLQQNQLQSGMIFNSQMPPRQQHFLNSVPSRPPPVEMVTSLYIVPPREQWILEHNGVKGPFIAILPQGYERTRIVRIDEKLRVGDKFSVTMPSRDAARGEEGEEEMVVWCCM</sequence>
<evidence type="ECO:0000313" key="19">
    <source>
        <dbReference type="EMBL" id="EKX50636.1"/>
    </source>
</evidence>
<keyword evidence="6 13" id="KW-0863">Zinc-finger</keyword>
<dbReference type="InterPro" id="IPR014001">
    <property type="entry name" value="Helicase_ATP-bd"/>
</dbReference>
<feature type="region of interest" description="Disordered" evidence="15">
    <location>
        <begin position="1104"/>
        <end position="1138"/>
    </location>
</feature>
<comment type="similarity">
    <text evidence="3">Belongs to the SNF2/RAD54 helicase family.</text>
</comment>
<evidence type="ECO:0000256" key="1">
    <source>
        <dbReference type="ARBA" id="ARBA00004123"/>
    </source>
</evidence>
<dbReference type="GeneID" id="17307287"/>
<evidence type="ECO:0000259" key="16">
    <source>
        <dbReference type="PROSITE" id="PS50016"/>
    </source>
</evidence>
<evidence type="ECO:0000256" key="8">
    <source>
        <dbReference type="ARBA" id="ARBA00022806"/>
    </source>
</evidence>
<feature type="compositionally biased region" description="Low complexity" evidence="15">
    <location>
        <begin position="361"/>
        <end position="374"/>
    </location>
</feature>
<gene>
    <name evidence="19" type="ORF">GUITHDRAFT_161847</name>
</gene>
<keyword evidence="5" id="KW-0547">Nucleotide-binding</keyword>
<feature type="region of interest" description="Disordered" evidence="15">
    <location>
        <begin position="339"/>
        <end position="461"/>
    </location>
</feature>
<feature type="compositionally biased region" description="Basic and acidic residues" evidence="15">
    <location>
        <begin position="9"/>
        <end position="18"/>
    </location>
</feature>
<proteinExistence type="inferred from homology"/>
<evidence type="ECO:0000313" key="21">
    <source>
        <dbReference type="Proteomes" id="UP000011087"/>
    </source>
</evidence>
<evidence type="ECO:0000256" key="9">
    <source>
        <dbReference type="ARBA" id="ARBA00022833"/>
    </source>
</evidence>
<dbReference type="GO" id="GO:0003677">
    <property type="term" value="F:DNA binding"/>
    <property type="evidence" value="ECO:0007669"/>
    <property type="project" value="UniProtKB-KW"/>
</dbReference>
<keyword evidence="21" id="KW-1185">Reference proteome</keyword>
<feature type="compositionally biased region" description="Polar residues" evidence="15">
    <location>
        <begin position="75"/>
        <end position="84"/>
    </location>
</feature>
<dbReference type="InterPro" id="IPR049730">
    <property type="entry name" value="SNF2/RAD54-like_C"/>
</dbReference>
<dbReference type="InterPro" id="IPR013083">
    <property type="entry name" value="Znf_RING/FYVE/PHD"/>
</dbReference>
<reference evidence="21" key="2">
    <citation type="submission" date="2012-11" db="EMBL/GenBank/DDBJ databases">
        <authorList>
            <person name="Kuo A."/>
            <person name="Curtis B.A."/>
            <person name="Tanifuji G."/>
            <person name="Burki F."/>
            <person name="Gruber A."/>
            <person name="Irimia M."/>
            <person name="Maruyama S."/>
            <person name="Arias M.C."/>
            <person name="Ball S.G."/>
            <person name="Gile G.H."/>
            <person name="Hirakawa Y."/>
            <person name="Hopkins J.F."/>
            <person name="Rensing S.A."/>
            <person name="Schmutz J."/>
            <person name="Symeonidi A."/>
            <person name="Elias M."/>
            <person name="Eveleigh R.J."/>
            <person name="Herman E.K."/>
            <person name="Klute M.J."/>
            <person name="Nakayama T."/>
            <person name="Obornik M."/>
            <person name="Reyes-Prieto A."/>
            <person name="Armbrust E.V."/>
            <person name="Aves S.J."/>
            <person name="Beiko R.G."/>
            <person name="Coutinho P."/>
            <person name="Dacks J.B."/>
            <person name="Durnford D.G."/>
            <person name="Fast N.M."/>
            <person name="Green B.R."/>
            <person name="Grisdale C."/>
            <person name="Hempe F."/>
            <person name="Henrissat B."/>
            <person name="Hoppner M.P."/>
            <person name="Ishida K.-I."/>
            <person name="Kim E."/>
            <person name="Koreny L."/>
            <person name="Kroth P.G."/>
            <person name="Liu Y."/>
            <person name="Malik S.-B."/>
            <person name="Maier U.G."/>
            <person name="McRose D."/>
            <person name="Mock T."/>
            <person name="Neilson J.A."/>
            <person name="Onodera N.T."/>
            <person name="Poole A.M."/>
            <person name="Pritham E.J."/>
            <person name="Richards T.A."/>
            <person name="Rocap G."/>
            <person name="Roy S.W."/>
            <person name="Sarai C."/>
            <person name="Schaack S."/>
            <person name="Shirato S."/>
            <person name="Slamovits C.H."/>
            <person name="Spencer D.F."/>
            <person name="Suzuki S."/>
            <person name="Worden A.Z."/>
            <person name="Zauner S."/>
            <person name="Barry K."/>
            <person name="Bell C."/>
            <person name="Bharti A.K."/>
            <person name="Crow J.A."/>
            <person name="Grimwood J."/>
            <person name="Kramer R."/>
            <person name="Lindquist E."/>
            <person name="Lucas S."/>
            <person name="Salamov A."/>
            <person name="McFadden G.I."/>
            <person name="Lane C.E."/>
            <person name="Keeling P.J."/>
            <person name="Gray M.W."/>
            <person name="Grigoriev I.V."/>
            <person name="Archibald J.M."/>
        </authorList>
    </citation>
    <scope>NUCLEOTIDE SEQUENCE</scope>
    <source>
        <strain evidence="21">CCMP2712</strain>
    </source>
</reference>
<dbReference type="OrthoDB" id="2020972at2759"/>
<dbReference type="EnsemblProtists" id="EKX50636">
    <property type="protein sequence ID" value="EKX50636"/>
    <property type="gene ID" value="GUITHDRAFT_161847"/>
</dbReference>
<evidence type="ECO:0000256" key="7">
    <source>
        <dbReference type="ARBA" id="ARBA00022801"/>
    </source>
</evidence>
<dbReference type="Gene3D" id="3.40.50.10810">
    <property type="entry name" value="Tandem AAA-ATPase domain"/>
    <property type="match status" value="1"/>
</dbReference>
<evidence type="ECO:0000256" key="4">
    <source>
        <dbReference type="ARBA" id="ARBA00022723"/>
    </source>
</evidence>
<dbReference type="Proteomes" id="UP000011087">
    <property type="component" value="Unassembled WGS sequence"/>
</dbReference>